<evidence type="ECO:0000256" key="1">
    <source>
        <dbReference type="SAM" id="MobiDB-lite"/>
    </source>
</evidence>
<comment type="caution">
    <text evidence="2">The sequence shown here is derived from an EMBL/GenBank/DDBJ whole genome shotgun (WGS) entry which is preliminary data.</text>
</comment>
<dbReference type="Proteomes" id="UP000826656">
    <property type="component" value="Unassembled WGS sequence"/>
</dbReference>
<dbReference type="EMBL" id="JAIVGD010000001">
    <property type="protein sequence ID" value="KAH0782227.1"/>
    <property type="molecule type" value="Genomic_DNA"/>
</dbReference>
<evidence type="ECO:0000313" key="3">
    <source>
        <dbReference type="Proteomes" id="UP000826656"/>
    </source>
</evidence>
<evidence type="ECO:0000313" key="2">
    <source>
        <dbReference type="EMBL" id="KAH0782227.1"/>
    </source>
</evidence>
<reference evidence="2 3" key="1">
    <citation type="journal article" date="2021" name="bioRxiv">
        <title>Chromosome-scale and haplotype-resolved genome assembly of a tetraploid potato cultivar.</title>
        <authorList>
            <person name="Sun H."/>
            <person name="Jiao W.-B."/>
            <person name="Krause K."/>
            <person name="Campoy J.A."/>
            <person name="Goel M."/>
            <person name="Folz-Donahue K."/>
            <person name="Kukat C."/>
            <person name="Huettel B."/>
            <person name="Schneeberger K."/>
        </authorList>
    </citation>
    <scope>NUCLEOTIDE SEQUENCE [LARGE SCALE GENOMIC DNA]</scope>
    <source>
        <strain evidence="2">SolTubOtavaFocal</strain>
        <tissue evidence="2">Leaves</tissue>
    </source>
</reference>
<feature type="compositionally biased region" description="Polar residues" evidence="1">
    <location>
        <begin position="9"/>
        <end position="19"/>
    </location>
</feature>
<protein>
    <submittedName>
        <fullName evidence="2">Uncharacterized protein</fullName>
    </submittedName>
</protein>
<sequence>MGAGKVEMTDTSKSTQLMPSQPPNEAGQLYFSLRNNLIMWENHVHALSYYLRIPRWRSLLRKRSSMN</sequence>
<accession>A0ABQ7WNA3</accession>
<feature type="region of interest" description="Disordered" evidence="1">
    <location>
        <begin position="1"/>
        <end position="25"/>
    </location>
</feature>
<organism evidence="2 3">
    <name type="scientific">Solanum tuberosum</name>
    <name type="common">Potato</name>
    <dbReference type="NCBI Taxonomy" id="4113"/>
    <lineage>
        <taxon>Eukaryota</taxon>
        <taxon>Viridiplantae</taxon>
        <taxon>Streptophyta</taxon>
        <taxon>Embryophyta</taxon>
        <taxon>Tracheophyta</taxon>
        <taxon>Spermatophyta</taxon>
        <taxon>Magnoliopsida</taxon>
        <taxon>eudicotyledons</taxon>
        <taxon>Gunneridae</taxon>
        <taxon>Pentapetalae</taxon>
        <taxon>asterids</taxon>
        <taxon>lamiids</taxon>
        <taxon>Solanales</taxon>
        <taxon>Solanaceae</taxon>
        <taxon>Solanoideae</taxon>
        <taxon>Solaneae</taxon>
        <taxon>Solanum</taxon>
    </lineage>
</organism>
<proteinExistence type="predicted"/>
<keyword evidence="3" id="KW-1185">Reference proteome</keyword>
<gene>
    <name evidence="2" type="ORF">KY290_001825</name>
</gene>
<name>A0ABQ7WNA3_SOLTU</name>